<evidence type="ECO:0000256" key="2">
    <source>
        <dbReference type="SAM" id="SignalP"/>
    </source>
</evidence>
<gene>
    <name evidence="3" type="ORF">ARMOST_07358</name>
</gene>
<dbReference type="Proteomes" id="UP000219338">
    <property type="component" value="Unassembled WGS sequence"/>
</dbReference>
<evidence type="ECO:0000313" key="3">
    <source>
        <dbReference type="EMBL" id="SJL04001.1"/>
    </source>
</evidence>
<dbReference type="AlphaFoldDB" id="A0A284R5L3"/>
<reference evidence="4" key="1">
    <citation type="journal article" date="2017" name="Nat. Ecol. Evol.">
        <title>Genome expansion and lineage-specific genetic innovations in the forest pathogenic fungi Armillaria.</title>
        <authorList>
            <person name="Sipos G."/>
            <person name="Prasanna A.N."/>
            <person name="Walter M.C."/>
            <person name="O'Connor E."/>
            <person name="Balint B."/>
            <person name="Krizsan K."/>
            <person name="Kiss B."/>
            <person name="Hess J."/>
            <person name="Varga T."/>
            <person name="Slot J."/>
            <person name="Riley R."/>
            <person name="Boka B."/>
            <person name="Rigling D."/>
            <person name="Barry K."/>
            <person name="Lee J."/>
            <person name="Mihaltcheva S."/>
            <person name="LaButti K."/>
            <person name="Lipzen A."/>
            <person name="Waldron R."/>
            <person name="Moloney N.M."/>
            <person name="Sperisen C."/>
            <person name="Kredics L."/>
            <person name="Vagvoelgyi C."/>
            <person name="Patrignani A."/>
            <person name="Fitzpatrick D."/>
            <person name="Nagy I."/>
            <person name="Doyle S."/>
            <person name="Anderson J.B."/>
            <person name="Grigoriev I.V."/>
            <person name="Gueldener U."/>
            <person name="Muensterkoetter M."/>
            <person name="Nagy L.G."/>
        </authorList>
    </citation>
    <scope>NUCLEOTIDE SEQUENCE [LARGE SCALE GENOMIC DNA]</scope>
    <source>
        <strain evidence="4">C18/9</strain>
    </source>
</reference>
<sequence>MILYMISIKIQAAVALIALGENARSPLDLALQNKTFDPLWPCSGNFADFLGPTRDERTRTRHTPDSGTSPHPSQGIDLGYAIL</sequence>
<dbReference type="EMBL" id="FUEG01000004">
    <property type="protein sequence ID" value="SJL04001.1"/>
    <property type="molecule type" value="Genomic_DNA"/>
</dbReference>
<keyword evidence="2" id="KW-0732">Signal</keyword>
<proteinExistence type="predicted"/>
<organism evidence="3 4">
    <name type="scientific">Armillaria ostoyae</name>
    <name type="common">Armillaria root rot fungus</name>
    <dbReference type="NCBI Taxonomy" id="47428"/>
    <lineage>
        <taxon>Eukaryota</taxon>
        <taxon>Fungi</taxon>
        <taxon>Dikarya</taxon>
        <taxon>Basidiomycota</taxon>
        <taxon>Agaricomycotina</taxon>
        <taxon>Agaricomycetes</taxon>
        <taxon>Agaricomycetidae</taxon>
        <taxon>Agaricales</taxon>
        <taxon>Marasmiineae</taxon>
        <taxon>Physalacriaceae</taxon>
        <taxon>Armillaria</taxon>
    </lineage>
</organism>
<keyword evidence="4" id="KW-1185">Reference proteome</keyword>
<name>A0A284R5L3_ARMOS</name>
<feature type="region of interest" description="Disordered" evidence="1">
    <location>
        <begin position="51"/>
        <end position="78"/>
    </location>
</feature>
<evidence type="ECO:0000313" key="4">
    <source>
        <dbReference type="Proteomes" id="UP000219338"/>
    </source>
</evidence>
<feature type="signal peptide" evidence="2">
    <location>
        <begin position="1"/>
        <end position="15"/>
    </location>
</feature>
<feature type="compositionally biased region" description="Basic and acidic residues" evidence="1">
    <location>
        <begin position="53"/>
        <end position="64"/>
    </location>
</feature>
<accession>A0A284R5L3</accession>
<evidence type="ECO:0000256" key="1">
    <source>
        <dbReference type="SAM" id="MobiDB-lite"/>
    </source>
</evidence>
<feature type="chain" id="PRO_5012357249" evidence="2">
    <location>
        <begin position="16"/>
        <end position="83"/>
    </location>
</feature>
<protein>
    <submittedName>
        <fullName evidence="3">Uncharacterized protein</fullName>
    </submittedName>
</protein>